<reference evidence="9 10" key="1">
    <citation type="submission" date="2016-01" db="EMBL/GenBank/DDBJ databases">
        <title>Highly variable Streptococcus oralis are common among viridans streptococci isolated from primates.</title>
        <authorList>
            <person name="Denapaite D."/>
            <person name="Rieger M."/>
            <person name="Koendgen S."/>
            <person name="Brueckner R."/>
            <person name="Ochigava I."/>
            <person name="Kappeler P."/>
            <person name="Maetz-Rensing K."/>
            <person name="Leendertz F."/>
            <person name="Hakenbeck R."/>
        </authorList>
    </citation>
    <scope>NUCLEOTIDE SEQUENCE [LARGE SCALE GENOMIC DNA]</scope>
    <source>
        <strain evidence="9 10">DD07</strain>
    </source>
</reference>
<evidence type="ECO:0000256" key="4">
    <source>
        <dbReference type="ARBA" id="ARBA00022692"/>
    </source>
</evidence>
<evidence type="ECO:0000256" key="5">
    <source>
        <dbReference type="ARBA" id="ARBA00022989"/>
    </source>
</evidence>
<feature type="transmembrane region" description="Helical" evidence="7">
    <location>
        <begin position="272"/>
        <end position="291"/>
    </location>
</feature>
<evidence type="ECO:0000256" key="6">
    <source>
        <dbReference type="ARBA" id="ARBA00023136"/>
    </source>
</evidence>
<keyword evidence="3" id="KW-1003">Cell membrane</keyword>
<keyword evidence="5 7" id="KW-1133">Transmembrane helix</keyword>
<feature type="transmembrane region" description="Helical" evidence="7">
    <location>
        <begin position="41"/>
        <end position="58"/>
    </location>
</feature>
<feature type="domain" description="EamA" evidence="8">
    <location>
        <begin position="7"/>
        <end position="144"/>
    </location>
</feature>
<evidence type="ECO:0000256" key="7">
    <source>
        <dbReference type="SAM" id="Phobius"/>
    </source>
</evidence>
<evidence type="ECO:0000259" key="8">
    <source>
        <dbReference type="Pfam" id="PF00892"/>
    </source>
</evidence>
<feature type="domain" description="EamA" evidence="8">
    <location>
        <begin position="157"/>
        <end position="290"/>
    </location>
</feature>
<dbReference type="PANTHER" id="PTHR32322">
    <property type="entry name" value="INNER MEMBRANE TRANSPORTER"/>
    <property type="match status" value="1"/>
</dbReference>
<dbReference type="PANTHER" id="PTHR32322:SF18">
    <property type="entry name" value="S-ADENOSYLMETHIONINE_S-ADENOSYLHOMOCYSTEINE TRANSPORTER"/>
    <property type="match status" value="1"/>
</dbReference>
<dbReference type="InterPro" id="IPR037185">
    <property type="entry name" value="EmrE-like"/>
</dbReference>
<dbReference type="InterPro" id="IPR050638">
    <property type="entry name" value="AA-Vitamin_Transporters"/>
</dbReference>
<feature type="transmembrane region" description="Helical" evidence="7">
    <location>
        <begin position="249"/>
        <end position="266"/>
    </location>
</feature>
<keyword evidence="4 7" id="KW-0812">Transmembrane</keyword>
<keyword evidence="6 7" id="KW-0472">Membrane</keyword>
<feature type="transmembrane region" description="Helical" evidence="7">
    <location>
        <begin position="70"/>
        <end position="90"/>
    </location>
</feature>
<comment type="caution">
    <text evidence="9">The sequence shown here is derived from an EMBL/GenBank/DDBJ whole genome shotgun (WGS) entry which is preliminary data.</text>
</comment>
<dbReference type="Pfam" id="PF00892">
    <property type="entry name" value="EamA"/>
    <property type="match status" value="2"/>
</dbReference>
<evidence type="ECO:0000313" key="9">
    <source>
        <dbReference type="EMBL" id="KXT71537.1"/>
    </source>
</evidence>
<evidence type="ECO:0000313" key="10">
    <source>
        <dbReference type="Proteomes" id="UP000070096"/>
    </source>
</evidence>
<feature type="transmembrane region" description="Helical" evidence="7">
    <location>
        <begin position="187"/>
        <end position="211"/>
    </location>
</feature>
<dbReference type="PATRIC" id="fig|1302.21.peg.1341"/>
<comment type="subcellular location">
    <subcellularLocation>
        <location evidence="1">Cell membrane</location>
        <topology evidence="1">Multi-pass membrane protein</topology>
    </subcellularLocation>
</comment>
<dbReference type="Proteomes" id="UP000070096">
    <property type="component" value="Unassembled WGS sequence"/>
</dbReference>
<feature type="transmembrane region" description="Helical" evidence="7">
    <location>
        <begin position="126"/>
        <end position="146"/>
    </location>
</feature>
<dbReference type="SUPFAM" id="SSF103481">
    <property type="entry name" value="Multidrug resistance efflux transporter EmrE"/>
    <property type="match status" value="2"/>
</dbReference>
<evidence type="ECO:0000256" key="3">
    <source>
        <dbReference type="ARBA" id="ARBA00022475"/>
    </source>
</evidence>
<dbReference type="GO" id="GO:0005886">
    <property type="term" value="C:plasma membrane"/>
    <property type="evidence" value="ECO:0007669"/>
    <property type="project" value="UniProtKB-SubCell"/>
</dbReference>
<feature type="transmembrane region" description="Helical" evidence="7">
    <location>
        <begin position="217"/>
        <end position="237"/>
    </location>
</feature>
<feature type="transmembrane region" description="Helical" evidence="7">
    <location>
        <begin position="158"/>
        <end position="175"/>
    </location>
</feature>
<dbReference type="EMBL" id="LQRC01000176">
    <property type="protein sequence ID" value="KXT71537.1"/>
    <property type="molecule type" value="Genomic_DNA"/>
</dbReference>
<dbReference type="AlphaFoldDB" id="A0A139N6V0"/>
<dbReference type="InterPro" id="IPR000620">
    <property type="entry name" value="EamA_dom"/>
</dbReference>
<accession>A0A139N6V0</accession>
<protein>
    <submittedName>
        <fullName evidence="9">Drug/metabolite transporter (DMT) superfamily protein</fullName>
    </submittedName>
</protein>
<proteinExistence type="inferred from homology"/>
<comment type="similarity">
    <text evidence="2">Belongs to the EamA transporter family.</text>
</comment>
<gene>
    <name evidence="9" type="ORF">SGODD07_01200</name>
</gene>
<evidence type="ECO:0000256" key="2">
    <source>
        <dbReference type="ARBA" id="ARBA00007362"/>
    </source>
</evidence>
<evidence type="ECO:0000256" key="1">
    <source>
        <dbReference type="ARBA" id="ARBA00004651"/>
    </source>
</evidence>
<name>A0A139N6V0_STRGN</name>
<organism evidence="9 10">
    <name type="scientific">Streptococcus gordonii</name>
    <dbReference type="NCBI Taxonomy" id="1302"/>
    <lineage>
        <taxon>Bacteria</taxon>
        <taxon>Bacillati</taxon>
        <taxon>Bacillota</taxon>
        <taxon>Bacilli</taxon>
        <taxon>Lactobacillales</taxon>
        <taxon>Streptococcaceae</taxon>
        <taxon>Streptococcus</taxon>
    </lineage>
</organism>
<sequence>MSKTVRGTIYTLVAGTAWGLSGTSGQYLMVHGFSALSLTNFRLLVAGLALMGMAYFADPKSFGQIWKDKQSLVMIFVFALFGLFLNQYAYLEAIHETNAGTATVLQYLCPVGILAYTCIKDKVAPTVSEVCSMFLAIGGTFLIATHGQLNQLSMTPKGLLIGLFSAFTYSLYILLPIDLIKKWGSMLVIGIGMTMAGILLFPFSGLIQHQWQFRLDILFALLGIIVIGTIFAYTVFLKGTSLVGPVKSSLLASIEPISAVFFAFLIMQEHFYALDFLGMGMILAAVMLISLKDLFIQRKKGIL</sequence>